<keyword evidence="7" id="KW-0238">DNA-binding</keyword>
<evidence type="ECO:0000256" key="11">
    <source>
        <dbReference type="SAM" id="MobiDB-lite"/>
    </source>
</evidence>
<evidence type="ECO:0000259" key="12">
    <source>
        <dbReference type="PROSITE" id="PS51030"/>
    </source>
</evidence>
<keyword evidence="6" id="KW-0805">Transcription regulation</keyword>
<keyword evidence="8" id="KW-0804">Transcription</keyword>
<keyword evidence="10" id="KW-0539">Nucleus</keyword>
<evidence type="ECO:0000313" key="15">
    <source>
        <dbReference type="Proteomes" id="UP000230233"/>
    </source>
</evidence>
<reference evidence="15" key="1">
    <citation type="submission" date="2017-10" db="EMBL/GenBank/DDBJ databases">
        <title>Rapid genome shrinkage in a self-fertile nematode reveals novel sperm competition proteins.</title>
        <authorList>
            <person name="Yin D."/>
            <person name="Schwarz E.M."/>
            <person name="Thomas C.G."/>
            <person name="Felde R.L."/>
            <person name="Korf I.F."/>
            <person name="Cutter A.D."/>
            <person name="Schartner C.M."/>
            <person name="Ralston E.J."/>
            <person name="Meyer B.J."/>
            <person name="Haag E.S."/>
        </authorList>
    </citation>
    <scope>NUCLEOTIDE SEQUENCE [LARGE SCALE GENOMIC DNA]</scope>
    <source>
        <strain evidence="15">JU1422</strain>
    </source>
</reference>
<dbReference type="Gene3D" id="3.30.50.10">
    <property type="entry name" value="Erythroid Transcription Factor GATA-1, subunit A"/>
    <property type="match status" value="1"/>
</dbReference>
<dbReference type="Pfam" id="PF00105">
    <property type="entry name" value="zf-C4"/>
    <property type="match status" value="1"/>
</dbReference>
<name>A0A2G5TTW8_9PELO</name>
<dbReference type="GO" id="GO:0005634">
    <property type="term" value="C:nucleus"/>
    <property type="evidence" value="ECO:0007669"/>
    <property type="project" value="UniProtKB-SubCell"/>
</dbReference>
<dbReference type="PANTHER" id="PTHR45680">
    <property type="entry name" value="NUCLEAR HORMONE RECEPTOR FAMILY"/>
    <property type="match status" value="1"/>
</dbReference>
<comment type="caution">
    <text evidence="14">The sequence shown here is derived from an EMBL/GenBank/DDBJ whole genome shotgun (WGS) entry which is preliminary data.</text>
</comment>
<evidence type="ECO:0000256" key="5">
    <source>
        <dbReference type="ARBA" id="ARBA00022833"/>
    </source>
</evidence>
<evidence type="ECO:0000256" key="4">
    <source>
        <dbReference type="ARBA" id="ARBA00022771"/>
    </source>
</evidence>
<sequence>MLSLPSSSSSSSDSSTSSPESPNCSSLKLCAVCDLPAKGKHFGAFSCRACAAFFRRTSTQPEQVLKCKKSNNCKLFNGNGWFQCKKCRLEKCFQVGMSMKNFQFDRDSIKMQIINKNLPLTIEELVGRPHFVISCAPNLLKIKFDERIIECEGFVEKGKAILWEGPETPIFSPNSLQKLALGRRKLHENHNSNVKMIRNFGEAETMAFWESDFLRAAKWFTYFDEFQKLEKEHQLKILASVWHVWSRLDKLAITAMGRQKNIIGDFVMFSSGNQYFAMDMKNMELDLTWCARLSNQEMQFFYDTSENNITYKYAQEMMELNPDDVELSYLLADLALSHASKRFRGEIEEICEKLMENLGNSLHNYYVEQKETPRYALRLAQILKINRKIKEEVIQIRSKLQLAKIFDVHTVEFSHMEYFEDL</sequence>
<keyword evidence="4" id="KW-0863">Zinc-finger</keyword>
<accession>A0A2G5TTW8</accession>
<dbReference type="GO" id="GO:0008270">
    <property type="term" value="F:zinc ion binding"/>
    <property type="evidence" value="ECO:0007669"/>
    <property type="project" value="UniProtKB-KW"/>
</dbReference>
<keyword evidence="15" id="KW-1185">Reference proteome</keyword>
<dbReference type="EMBL" id="PDUG01000005">
    <property type="protein sequence ID" value="PIC30426.1"/>
    <property type="molecule type" value="Genomic_DNA"/>
</dbReference>
<dbReference type="InterPro" id="IPR035500">
    <property type="entry name" value="NHR-like_dom_sf"/>
</dbReference>
<evidence type="ECO:0000313" key="14">
    <source>
        <dbReference type="EMBL" id="PIC30426.1"/>
    </source>
</evidence>
<dbReference type="SUPFAM" id="SSF48508">
    <property type="entry name" value="Nuclear receptor ligand-binding domain"/>
    <property type="match status" value="1"/>
</dbReference>
<dbReference type="PROSITE" id="PS51030">
    <property type="entry name" value="NUCLEAR_REC_DBD_2"/>
    <property type="match status" value="1"/>
</dbReference>
<protein>
    <recommendedName>
        <fullName evidence="16">Nuclear receptor domain-containing protein</fullName>
    </recommendedName>
</protein>
<dbReference type="STRING" id="1611254.A0A2G5TTW8"/>
<evidence type="ECO:0000256" key="8">
    <source>
        <dbReference type="ARBA" id="ARBA00023163"/>
    </source>
</evidence>
<dbReference type="PROSITE" id="PS51843">
    <property type="entry name" value="NR_LBD"/>
    <property type="match status" value="1"/>
</dbReference>
<dbReference type="OrthoDB" id="5797852at2759"/>
<gene>
    <name evidence="14" type="primary">Cnig_chr_V.g21671</name>
    <name evidence="14" type="ORF">B9Z55_021671</name>
</gene>
<evidence type="ECO:0000256" key="10">
    <source>
        <dbReference type="ARBA" id="ARBA00023242"/>
    </source>
</evidence>
<proteinExistence type="inferred from homology"/>
<dbReference type="Proteomes" id="UP000230233">
    <property type="component" value="Chromosome V"/>
</dbReference>
<feature type="domain" description="NR LBD" evidence="13">
    <location>
        <begin position="175"/>
        <end position="422"/>
    </location>
</feature>
<dbReference type="Gene3D" id="1.10.565.10">
    <property type="entry name" value="Retinoid X Receptor"/>
    <property type="match status" value="1"/>
</dbReference>
<dbReference type="InterPro" id="IPR051152">
    <property type="entry name" value="C.elegans_Orphan_NR"/>
</dbReference>
<comment type="similarity">
    <text evidence="2">Belongs to the nuclear hormone receptor family.</text>
</comment>
<evidence type="ECO:0000256" key="2">
    <source>
        <dbReference type="ARBA" id="ARBA00005993"/>
    </source>
</evidence>
<dbReference type="Pfam" id="PF00104">
    <property type="entry name" value="Hormone_recep"/>
    <property type="match status" value="1"/>
</dbReference>
<dbReference type="GO" id="GO:0003700">
    <property type="term" value="F:DNA-binding transcription factor activity"/>
    <property type="evidence" value="ECO:0007669"/>
    <property type="project" value="InterPro"/>
</dbReference>
<dbReference type="PANTHER" id="PTHR45680:SF16">
    <property type="entry name" value="NUCLEAR HORMONE RECEPTOR FAMILY"/>
    <property type="match status" value="1"/>
</dbReference>
<evidence type="ECO:0000256" key="6">
    <source>
        <dbReference type="ARBA" id="ARBA00023015"/>
    </source>
</evidence>
<comment type="subcellular location">
    <subcellularLocation>
        <location evidence="1">Nucleus</location>
    </subcellularLocation>
</comment>
<dbReference type="GO" id="GO:0000978">
    <property type="term" value="F:RNA polymerase II cis-regulatory region sequence-specific DNA binding"/>
    <property type="evidence" value="ECO:0007669"/>
    <property type="project" value="InterPro"/>
</dbReference>
<dbReference type="InterPro" id="IPR000536">
    <property type="entry name" value="Nucl_hrmn_rcpt_lig-bd"/>
</dbReference>
<evidence type="ECO:0008006" key="16">
    <source>
        <dbReference type="Google" id="ProtNLM"/>
    </source>
</evidence>
<feature type="domain" description="Nuclear receptor" evidence="12">
    <location>
        <begin position="27"/>
        <end position="104"/>
    </location>
</feature>
<evidence type="ECO:0000256" key="7">
    <source>
        <dbReference type="ARBA" id="ARBA00023125"/>
    </source>
</evidence>
<dbReference type="InterPro" id="IPR049636">
    <property type="entry name" value="HNF4-like_DBD"/>
</dbReference>
<evidence type="ECO:0000259" key="13">
    <source>
        <dbReference type="PROSITE" id="PS51843"/>
    </source>
</evidence>
<keyword evidence="5" id="KW-0862">Zinc</keyword>
<evidence type="ECO:0000256" key="1">
    <source>
        <dbReference type="ARBA" id="ARBA00004123"/>
    </source>
</evidence>
<dbReference type="InterPro" id="IPR001628">
    <property type="entry name" value="Znf_hrmn_rcpt"/>
</dbReference>
<dbReference type="PRINTS" id="PR00047">
    <property type="entry name" value="STROIDFINGER"/>
</dbReference>
<organism evidence="14 15">
    <name type="scientific">Caenorhabditis nigoni</name>
    <dbReference type="NCBI Taxonomy" id="1611254"/>
    <lineage>
        <taxon>Eukaryota</taxon>
        <taxon>Metazoa</taxon>
        <taxon>Ecdysozoa</taxon>
        <taxon>Nematoda</taxon>
        <taxon>Chromadorea</taxon>
        <taxon>Rhabditida</taxon>
        <taxon>Rhabditina</taxon>
        <taxon>Rhabditomorpha</taxon>
        <taxon>Rhabditoidea</taxon>
        <taxon>Rhabditidae</taxon>
        <taxon>Peloderinae</taxon>
        <taxon>Caenorhabditis</taxon>
    </lineage>
</organism>
<keyword evidence="9" id="KW-0675">Receptor</keyword>
<dbReference type="SMART" id="SM00399">
    <property type="entry name" value="ZnF_C4"/>
    <property type="match status" value="1"/>
</dbReference>
<evidence type="ECO:0000256" key="3">
    <source>
        <dbReference type="ARBA" id="ARBA00022723"/>
    </source>
</evidence>
<keyword evidence="3" id="KW-0479">Metal-binding</keyword>
<evidence type="ECO:0000256" key="9">
    <source>
        <dbReference type="ARBA" id="ARBA00023170"/>
    </source>
</evidence>
<dbReference type="AlphaFoldDB" id="A0A2G5TTW8"/>
<dbReference type="CDD" id="cd06960">
    <property type="entry name" value="NR_DBD_HNF4A"/>
    <property type="match status" value="1"/>
</dbReference>
<dbReference type="InterPro" id="IPR013088">
    <property type="entry name" value="Znf_NHR/GATA"/>
</dbReference>
<dbReference type="SUPFAM" id="SSF57716">
    <property type="entry name" value="Glucocorticoid receptor-like (DNA-binding domain)"/>
    <property type="match status" value="1"/>
</dbReference>
<dbReference type="SMART" id="SM00430">
    <property type="entry name" value="HOLI"/>
    <property type="match status" value="1"/>
</dbReference>
<feature type="region of interest" description="Disordered" evidence="11">
    <location>
        <begin position="1"/>
        <end position="24"/>
    </location>
</feature>